<evidence type="ECO:0000256" key="7">
    <source>
        <dbReference type="ARBA" id="ARBA00023212"/>
    </source>
</evidence>
<dbReference type="PRINTS" id="PR00380">
    <property type="entry name" value="KINESINHEAVY"/>
</dbReference>
<dbReference type="InterPro" id="IPR019821">
    <property type="entry name" value="Kinesin_motor_CS"/>
</dbReference>
<dbReference type="eggNOG" id="KOG0243">
    <property type="taxonomic scope" value="Eukaryota"/>
</dbReference>
<dbReference type="Pfam" id="PF00225">
    <property type="entry name" value="Kinesin"/>
    <property type="match status" value="1"/>
</dbReference>
<dbReference type="EMBL" id="CM002925">
    <property type="protein sequence ID" value="KGN54222.1"/>
    <property type="molecule type" value="Genomic_DNA"/>
</dbReference>
<dbReference type="SMART" id="SM00129">
    <property type="entry name" value="KISc"/>
    <property type="match status" value="1"/>
</dbReference>
<organism evidence="14 15">
    <name type="scientific">Cucumis sativus</name>
    <name type="common">Cucumber</name>
    <dbReference type="NCBI Taxonomy" id="3659"/>
    <lineage>
        <taxon>Eukaryota</taxon>
        <taxon>Viridiplantae</taxon>
        <taxon>Streptophyta</taxon>
        <taxon>Embryophyta</taxon>
        <taxon>Tracheophyta</taxon>
        <taxon>Spermatophyta</taxon>
        <taxon>Magnoliopsida</taxon>
        <taxon>eudicotyledons</taxon>
        <taxon>Gunneridae</taxon>
        <taxon>Pentapetalae</taxon>
        <taxon>rosids</taxon>
        <taxon>fabids</taxon>
        <taxon>Cucurbitales</taxon>
        <taxon>Cucurbitaceae</taxon>
        <taxon>Benincaseae</taxon>
        <taxon>Cucumis</taxon>
    </lineage>
</organism>
<proteinExistence type="inferred from homology"/>
<dbReference type="Proteomes" id="UP000029981">
    <property type="component" value="Chromosome 4"/>
</dbReference>
<keyword evidence="15" id="KW-1185">Reference proteome</keyword>
<dbReference type="GO" id="GO:0090307">
    <property type="term" value="P:mitotic spindle assembly"/>
    <property type="evidence" value="ECO:0000318"/>
    <property type="project" value="GO_Central"/>
</dbReference>
<dbReference type="PROSITE" id="PS00411">
    <property type="entry name" value="KINESIN_MOTOR_1"/>
    <property type="match status" value="1"/>
</dbReference>
<dbReference type="GO" id="GO:0007018">
    <property type="term" value="P:microtubule-based movement"/>
    <property type="evidence" value="ECO:0007669"/>
    <property type="project" value="InterPro"/>
</dbReference>
<evidence type="ECO:0000256" key="2">
    <source>
        <dbReference type="ARBA" id="ARBA00022490"/>
    </source>
</evidence>
<dbReference type="GO" id="GO:0008017">
    <property type="term" value="F:microtubule binding"/>
    <property type="evidence" value="ECO:0007669"/>
    <property type="project" value="InterPro"/>
</dbReference>
<dbReference type="GO" id="GO:0005876">
    <property type="term" value="C:spindle microtubule"/>
    <property type="evidence" value="ECO:0000318"/>
    <property type="project" value="GO_Central"/>
</dbReference>
<feature type="compositionally biased region" description="Basic and acidic residues" evidence="12">
    <location>
        <begin position="27"/>
        <end position="37"/>
    </location>
</feature>
<dbReference type="STRING" id="3659.A0A0A0L0U3"/>
<evidence type="ECO:0000313" key="15">
    <source>
        <dbReference type="Proteomes" id="UP000029981"/>
    </source>
</evidence>
<dbReference type="CDD" id="cd01364">
    <property type="entry name" value="KISc_BimC_Eg5"/>
    <property type="match status" value="1"/>
</dbReference>
<reference evidence="14 15" key="1">
    <citation type="journal article" date="2009" name="Nat. Genet.">
        <title>The genome of the cucumber, Cucumis sativus L.</title>
        <authorList>
            <person name="Huang S."/>
            <person name="Li R."/>
            <person name="Zhang Z."/>
            <person name="Li L."/>
            <person name="Gu X."/>
            <person name="Fan W."/>
            <person name="Lucas W.J."/>
            <person name="Wang X."/>
            <person name="Xie B."/>
            <person name="Ni P."/>
            <person name="Ren Y."/>
            <person name="Zhu H."/>
            <person name="Li J."/>
            <person name="Lin K."/>
            <person name="Jin W."/>
            <person name="Fei Z."/>
            <person name="Li G."/>
            <person name="Staub J."/>
            <person name="Kilian A."/>
            <person name="van der Vossen E.A."/>
            <person name="Wu Y."/>
            <person name="Guo J."/>
            <person name="He J."/>
            <person name="Jia Z."/>
            <person name="Ren Y."/>
            <person name="Tian G."/>
            <person name="Lu Y."/>
            <person name="Ruan J."/>
            <person name="Qian W."/>
            <person name="Wang M."/>
            <person name="Huang Q."/>
            <person name="Li B."/>
            <person name="Xuan Z."/>
            <person name="Cao J."/>
            <person name="Asan"/>
            <person name="Wu Z."/>
            <person name="Zhang J."/>
            <person name="Cai Q."/>
            <person name="Bai Y."/>
            <person name="Zhao B."/>
            <person name="Han Y."/>
            <person name="Li Y."/>
            <person name="Li X."/>
            <person name="Wang S."/>
            <person name="Shi Q."/>
            <person name="Liu S."/>
            <person name="Cho W.K."/>
            <person name="Kim J.Y."/>
            <person name="Xu Y."/>
            <person name="Heller-Uszynska K."/>
            <person name="Miao H."/>
            <person name="Cheng Z."/>
            <person name="Zhang S."/>
            <person name="Wu J."/>
            <person name="Yang Y."/>
            <person name="Kang H."/>
            <person name="Li M."/>
            <person name="Liang H."/>
            <person name="Ren X."/>
            <person name="Shi Z."/>
            <person name="Wen M."/>
            <person name="Jian M."/>
            <person name="Yang H."/>
            <person name="Zhang G."/>
            <person name="Yang Z."/>
            <person name="Chen R."/>
            <person name="Liu S."/>
            <person name="Li J."/>
            <person name="Ma L."/>
            <person name="Liu H."/>
            <person name="Zhou Y."/>
            <person name="Zhao J."/>
            <person name="Fang X."/>
            <person name="Li G."/>
            <person name="Fang L."/>
            <person name="Li Y."/>
            <person name="Liu D."/>
            <person name="Zheng H."/>
            <person name="Zhang Y."/>
            <person name="Qin N."/>
            <person name="Li Z."/>
            <person name="Yang G."/>
            <person name="Yang S."/>
            <person name="Bolund L."/>
            <person name="Kristiansen K."/>
            <person name="Zheng H."/>
            <person name="Li S."/>
            <person name="Zhang X."/>
            <person name="Yang H."/>
            <person name="Wang J."/>
            <person name="Sun R."/>
            <person name="Zhang B."/>
            <person name="Jiang S."/>
            <person name="Wang J."/>
            <person name="Du Y."/>
            <person name="Li S."/>
        </authorList>
    </citation>
    <scope>NUCLEOTIDE SEQUENCE [LARGE SCALE GENOMIC DNA]</scope>
    <source>
        <strain evidence="15">cv. 9930</strain>
    </source>
</reference>
<feature type="binding site" evidence="10">
    <location>
        <begin position="140"/>
        <end position="147"/>
    </location>
    <ligand>
        <name>ATP</name>
        <dbReference type="ChEBI" id="CHEBI:30616"/>
    </ligand>
</feature>
<comment type="similarity">
    <text evidence="8">Belongs to the TRAFAC class myosin-kinesin ATPase superfamily. Kinesin family. KIN-5/BimC subfamily.</text>
</comment>
<evidence type="ECO:0000256" key="5">
    <source>
        <dbReference type="ARBA" id="ARBA00022840"/>
    </source>
</evidence>
<evidence type="ECO:0000259" key="13">
    <source>
        <dbReference type="PROSITE" id="PS50067"/>
    </source>
</evidence>
<keyword evidence="11" id="KW-0175">Coiled coil</keyword>
<comment type="subcellular location">
    <subcellularLocation>
        <location evidence="1">Cytoplasm</location>
        <location evidence="1">Cytoskeleton</location>
        <location evidence="1">Spindle</location>
    </subcellularLocation>
</comment>
<dbReference type="InterPro" id="IPR001752">
    <property type="entry name" value="Kinesin_motor_dom"/>
</dbReference>
<dbReference type="GO" id="GO:0072686">
    <property type="term" value="C:mitotic spindle"/>
    <property type="evidence" value="ECO:0000318"/>
    <property type="project" value="GO_Central"/>
</dbReference>
<feature type="coiled-coil region" evidence="11">
    <location>
        <begin position="412"/>
        <end position="511"/>
    </location>
</feature>
<evidence type="ECO:0000256" key="11">
    <source>
        <dbReference type="SAM" id="Coils"/>
    </source>
</evidence>
<name>A0A0A0L0U3_CUCSA</name>
<dbReference type="FunFam" id="3.40.850.10:FF:000019">
    <property type="entry name" value="Kinesin-like protein KIN-5D"/>
    <property type="match status" value="1"/>
</dbReference>
<evidence type="ECO:0000256" key="10">
    <source>
        <dbReference type="PROSITE-ProRule" id="PRU00283"/>
    </source>
</evidence>
<dbReference type="Gramene" id="KGN54222">
    <property type="protein sequence ID" value="KGN54222"/>
    <property type="gene ID" value="Csa_4G293320"/>
</dbReference>
<dbReference type="GO" id="GO:0005524">
    <property type="term" value="F:ATP binding"/>
    <property type="evidence" value="ECO:0007669"/>
    <property type="project" value="UniProtKB-UniRule"/>
</dbReference>
<feature type="region of interest" description="Disordered" evidence="12">
    <location>
        <begin position="1"/>
        <end position="54"/>
    </location>
</feature>
<evidence type="ECO:0000256" key="3">
    <source>
        <dbReference type="ARBA" id="ARBA00022701"/>
    </source>
</evidence>
<dbReference type="KEGG" id="csv:101208320"/>
<sequence length="1049" mass="117881">MVPLTPDQSKKSGVGVTPSPAPFLTPRPERRRTDSRGSDSNSNHHHQNRDKEVNVQVVLRCRPLNDDEQKSKVPQVISCNEIRREVSVLQSVANKQVDRIFSFDKVFGPKAQQRSIYEQAIAPIVNEVLEGFNCTVFAYGQTGSGKTYTMEGGMKNKNKDLPAEAGVIPRAVRQIFDTLEEQNADYSMKVTFLELYNEEITDLLAQEDQSRSADEKQKKPISLMEDGKGAVVVRGLEEEAVYSLSEIYTLLERGSARRRTADTLLNKRSSRSHSIFSITLHIKESSVGDEELIKCGKLNLVDLAGSENISRSGAREARAREAGEINKSLLTLGRVINALVEHSSHIPYRDSKLTRLLRDSLGGKTKTCVIATISPSASCLDETLSTLDYAQRAKYIKNKPEANQKISKAVLLKDLYLEIERMKEDIRAARDKNGVYIPRERYAQDEAEKKEKSERIEQLENELNLSEKQVESFRELYLVEQKMKLDMERELKDCMINLESRNKALSELQDEHGLAIAALKEKESIVSQLKTSENSLLQRAKSLRVDLQNASEDISLLFDKIDRKDRMEAENQTRVLTFGSQLDQNLKDLHKIILGSVSQHQEQLRSMEEHAHTYLASKSDATQVLETKVGKMSKTYSLGVAALRQLIKTLQQNVSSDLEQMNATVSSQAINVENFLVNAVLDAKEVVKEIQSSLSDQKQLIDLHVRRQDEGLQHSLVSAQKISNASMNIFNELHSHASKVMTLLEESQIERSNQLVNFEKTFKEQAEKEEKQALSNIAAIIANLTSKKSEMVSKASINIQEWNLQHNKILQQEMSSMQQVSNHAKKDMNEYVEKVESHFTESMISSNESKNVLESAIDKCSKGLDHSQRLWEDAQSSVIKLSKIGATEIESSVKASICKNHFAHEEFSTVSSTLDADFDAEVSGVLASVNDSLRLDHENKKELDSISTSCLDELKSTQDNHGRTISKIRDQAEQCLIKDYLVDQHSDSTPKKRAIAVPSLASIEEMRTPVHYLKEGISTENKLKWGLIEGKVQNGAASIPSRAPFTNVN</sequence>
<accession>A0A0A0L0U3</accession>
<dbReference type="PROSITE" id="PS50067">
    <property type="entry name" value="KINESIN_MOTOR_2"/>
    <property type="match status" value="1"/>
</dbReference>
<keyword evidence="3" id="KW-0493">Microtubule</keyword>
<dbReference type="GO" id="GO:0051231">
    <property type="term" value="P:spindle elongation"/>
    <property type="evidence" value="ECO:0000318"/>
    <property type="project" value="GO_Central"/>
</dbReference>
<dbReference type="InterPro" id="IPR047149">
    <property type="entry name" value="KIF11-like"/>
</dbReference>
<dbReference type="Gene3D" id="3.40.850.10">
    <property type="entry name" value="Kinesin motor domain"/>
    <property type="match status" value="1"/>
</dbReference>
<protein>
    <recommendedName>
        <fullName evidence="13">Kinesin motor domain-containing protein</fullName>
    </recommendedName>
</protein>
<keyword evidence="6 10" id="KW-0505">Motor protein</keyword>
<gene>
    <name evidence="14" type="ORF">Csa_4G293320</name>
</gene>
<dbReference type="PANTHER" id="PTHR47970:SF32">
    <property type="entry name" value="KINESIN-LIKE PROTEIN KIN-5B"/>
    <property type="match status" value="1"/>
</dbReference>
<dbReference type="InterPro" id="IPR036961">
    <property type="entry name" value="Kinesin_motor_dom_sf"/>
</dbReference>
<dbReference type="InterPro" id="IPR047241">
    <property type="entry name" value="KIF11-like_kin_motor_dom"/>
</dbReference>
<evidence type="ECO:0000313" key="14">
    <source>
        <dbReference type="EMBL" id="KGN54222.1"/>
    </source>
</evidence>
<evidence type="ECO:0000256" key="4">
    <source>
        <dbReference type="ARBA" id="ARBA00022741"/>
    </source>
</evidence>
<evidence type="ECO:0000256" key="9">
    <source>
        <dbReference type="ARBA" id="ARBA00046159"/>
    </source>
</evidence>
<dbReference type="GO" id="GO:0008574">
    <property type="term" value="F:plus-end-directed microtubule motor activity"/>
    <property type="evidence" value="ECO:0000318"/>
    <property type="project" value="GO_Central"/>
</dbReference>
<dbReference type="OrthoDB" id="3176171at2759"/>
<reference evidence="14 15" key="4">
    <citation type="journal article" date="2011" name="BMC Genomics">
        <title>RNA-Seq improves annotation of protein-coding genes in the cucumber genome.</title>
        <authorList>
            <person name="Li Z."/>
            <person name="Zhang Z."/>
            <person name="Yan P."/>
            <person name="Huang S."/>
            <person name="Fei Z."/>
            <person name="Lin K."/>
        </authorList>
    </citation>
    <scope>NUCLEOTIDE SEQUENCE [LARGE SCALE GENOMIC DNA]</scope>
    <source>
        <strain evidence="15">cv. 9930</strain>
    </source>
</reference>
<evidence type="ECO:0000256" key="6">
    <source>
        <dbReference type="ARBA" id="ARBA00023175"/>
    </source>
</evidence>
<evidence type="ECO:0000256" key="1">
    <source>
        <dbReference type="ARBA" id="ARBA00004186"/>
    </source>
</evidence>
<keyword evidence="5 10" id="KW-0067">ATP-binding</keyword>
<dbReference type="SUPFAM" id="SSF52540">
    <property type="entry name" value="P-loop containing nucleoside triphosphate hydrolases"/>
    <property type="match status" value="1"/>
</dbReference>
<feature type="domain" description="Kinesin motor" evidence="13">
    <location>
        <begin position="54"/>
        <end position="396"/>
    </location>
</feature>
<keyword evidence="2" id="KW-0963">Cytoplasm</keyword>
<reference evidence="14 15" key="2">
    <citation type="journal article" date="2009" name="PLoS ONE">
        <title>An integrated genetic and cytogenetic map of the cucumber genome.</title>
        <authorList>
            <person name="Ren Y."/>
            <person name="Zhang Z."/>
            <person name="Liu J."/>
            <person name="Staub J.E."/>
            <person name="Han Y."/>
            <person name="Cheng Z."/>
            <person name="Li X."/>
            <person name="Lu J."/>
            <person name="Miao H."/>
            <person name="Kang H."/>
            <person name="Xie B."/>
            <person name="Gu X."/>
            <person name="Wang X."/>
            <person name="Du Y."/>
            <person name="Jin W."/>
            <person name="Huang S."/>
        </authorList>
    </citation>
    <scope>NUCLEOTIDE SEQUENCE [LARGE SCALE GENOMIC DNA]</scope>
    <source>
        <strain evidence="15">cv. 9930</strain>
    </source>
</reference>
<keyword evidence="4 10" id="KW-0547">Nucleotide-binding</keyword>
<keyword evidence="7" id="KW-0206">Cytoskeleton</keyword>
<dbReference type="OMA" id="DCEANVQ"/>
<dbReference type="PANTHER" id="PTHR47970">
    <property type="entry name" value="KINESIN-LIKE PROTEIN KIF11"/>
    <property type="match status" value="1"/>
</dbReference>
<dbReference type="InterPro" id="IPR027417">
    <property type="entry name" value="P-loop_NTPase"/>
</dbReference>
<evidence type="ECO:0000256" key="12">
    <source>
        <dbReference type="SAM" id="MobiDB-lite"/>
    </source>
</evidence>
<dbReference type="AlphaFoldDB" id="A0A0A0L0U3"/>
<comment type="function">
    <text evidence="9">Responsible for microtubule translocation. May be important for the organization of phragmoplast-specific arrays of microtubules. Plays an essential role in stabilizing the mitotic spindle. Required during mitotic cytokinesis.</text>
</comment>
<evidence type="ECO:0000256" key="8">
    <source>
        <dbReference type="ARBA" id="ARBA00034704"/>
    </source>
</evidence>
<reference evidence="14 15" key="3">
    <citation type="journal article" date="2010" name="BMC Genomics">
        <title>Transcriptome sequencing and comparative analysis of cucumber flowers with different sex types.</title>
        <authorList>
            <person name="Guo S."/>
            <person name="Zheng Y."/>
            <person name="Joung J.G."/>
            <person name="Liu S."/>
            <person name="Zhang Z."/>
            <person name="Crasta O.R."/>
            <person name="Sobral B.W."/>
            <person name="Xu Y."/>
            <person name="Huang S."/>
            <person name="Fei Z."/>
        </authorList>
    </citation>
    <scope>NUCLEOTIDE SEQUENCE [LARGE SCALE GENOMIC DNA]</scope>
    <source>
        <strain evidence="15">cv. 9930</strain>
    </source>
</reference>